<proteinExistence type="inferred from homology"/>
<dbReference type="InterPro" id="IPR025997">
    <property type="entry name" value="SBP_2_dom"/>
</dbReference>
<dbReference type="RefSeq" id="WP_128995459.1">
    <property type="nucleotide sequence ID" value="NZ_PDKN01000002.1"/>
</dbReference>
<name>A0A4Q0XRQ7_9BACT</name>
<evidence type="ECO:0000313" key="6">
    <source>
        <dbReference type="Proteomes" id="UP000290657"/>
    </source>
</evidence>
<dbReference type="InterPro" id="IPR050555">
    <property type="entry name" value="Bact_Solute-Bind_Prot2"/>
</dbReference>
<dbReference type="GO" id="GO:0030246">
    <property type="term" value="F:carbohydrate binding"/>
    <property type="evidence" value="ECO:0007669"/>
    <property type="project" value="TreeGrafter"/>
</dbReference>
<evidence type="ECO:0000256" key="2">
    <source>
        <dbReference type="ARBA" id="ARBA00007639"/>
    </source>
</evidence>
<dbReference type="Gene3D" id="3.40.50.2300">
    <property type="match status" value="2"/>
</dbReference>
<comment type="similarity">
    <text evidence="2">Belongs to the bacterial solute-binding protein 2 family.</text>
</comment>
<comment type="caution">
    <text evidence="5">The sequence shown here is derived from an EMBL/GenBank/DDBJ whole genome shotgun (WGS) entry which is preliminary data.</text>
</comment>
<evidence type="ECO:0000256" key="1">
    <source>
        <dbReference type="ARBA" id="ARBA00004196"/>
    </source>
</evidence>
<organism evidence="5 6">
    <name type="scientific">Candidatus Marinarcus aquaticus</name>
    <dbReference type="NCBI Taxonomy" id="2044504"/>
    <lineage>
        <taxon>Bacteria</taxon>
        <taxon>Pseudomonadati</taxon>
        <taxon>Campylobacterota</taxon>
        <taxon>Epsilonproteobacteria</taxon>
        <taxon>Campylobacterales</taxon>
        <taxon>Arcobacteraceae</taxon>
        <taxon>Candidatus Marinarcus</taxon>
    </lineage>
</organism>
<dbReference type="Pfam" id="PF13407">
    <property type="entry name" value="Peripla_BP_4"/>
    <property type="match status" value="1"/>
</dbReference>
<comment type="subcellular location">
    <subcellularLocation>
        <location evidence="1">Cell envelope</location>
    </subcellularLocation>
</comment>
<dbReference type="SUPFAM" id="SSF53822">
    <property type="entry name" value="Periplasmic binding protein-like I"/>
    <property type="match status" value="1"/>
</dbReference>
<keyword evidence="6" id="KW-1185">Reference proteome</keyword>
<dbReference type="GO" id="GO:0030288">
    <property type="term" value="C:outer membrane-bounded periplasmic space"/>
    <property type="evidence" value="ECO:0007669"/>
    <property type="project" value="TreeGrafter"/>
</dbReference>
<dbReference type="Proteomes" id="UP000290657">
    <property type="component" value="Unassembled WGS sequence"/>
</dbReference>
<evidence type="ECO:0000313" key="5">
    <source>
        <dbReference type="EMBL" id="RXJ60110.1"/>
    </source>
</evidence>
<dbReference type="PANTHER" id="PTHR30036">
    <property type="entry name" value="D-XYLOSE-BINDING PERIPLASMIC PROTEIN"/>
    <property type="match status" value="1"/>
</dbReference>
<accession>A0A4Q0XRQ7</accession>
<protein>
    <submittedName>
        <fullName evidence="5">ABC transporter substrate-binding protein</fullName>
    </submittedName>
</protein>
<evidence type="ECO:0000256" key="3">
    <source>
        <dbReference type="SAM" id="SignalP"/>
    </source>
</evidence>
<sequence length="351" mass="40731">MRYLILIFFCVLQLSANAYWTIDEYVEKNPEQKYYMQHFNKMVQGNAVPLTQTHKKVKIALLYPGNQITDYWKRSQTSFEARLQELHVNYEVIPVFVDENDVKTMQQKLKELLALKSDYLVFTLNIDGHKKLISQLITNKKPKLILQNITTPLKQWGDTQPFMYVGFDHVEGTKLLAKYYAKTLPKHSNYLMLYHNEGYISQMRGDSFIHIFKDDYTLKGAYYTYVKKELAKRIVKEYSGLDNISFIYNCSTDIAVGASEALEELGMKEKIMINGWGGGSLELQMIQEGKLDVTAMRMNDDNGVAMAEAIKLDIMNKSVPTIYSGQFELVDKNSTKEEIESFKQRAFRYSH</sequence>
<feature type="domain" description="Periplasmic binding protein" evidence="4">
    <location>
        <begin position="59"/>
        <end position="309"/>
    </location>
</feature>
<dbReference type="AlphaFoldDB" id="A0A4Q0XRQ7"/>
<feature type="signal peptide" evidence="3">
    <location>
        <begin position="1"/>
        <end position="18"/>
    </location>
</feature>
<dbReference type="EMBL" id="PDKN01000002">
    <property type="protein sequence ID" value="RXJ60110.1"/>
    <property type="molecule type" value="Genomic_DNA"/>
</dbReference>
<evidence type="ECO:0000259" key="4">
    <source>
        <dbReference type="Pfam" id="PF13407"/>
    </source>
</evidence>
<dbReference type="InterPro" id="IPR028082">
    <property type="entry name" value="Peripla_BP_I"/>
</dbReference>
<keyword evidence="3" id="KW-0732">Signal</keyword>
<reference evidence="5 6" key="1">
    <citation type="submission" date="2017-10" db="EMBL/GenBank/DDBJ databases">
        <title>Genomics of the genus Arcobacter.</title>
        <authorList>
            <person name="Perez-Cataluna A."/>
            <person name="Figueras M.J."/>
        </authorList>
    </citation>
    <scope>NUCLEOTIDE SEQUENCE [LARGE SCALE GENOMIC DNA]</scope>
    <source>
        <strain evidence="5 6">CECT 8987</strain>
    </source>
</reference>
<feature type="chain" id="PRO_5020373815" evidence="3">
    <location>
        <begin position="19"/>
        <end position="351"/>
    </location>
</feature>
<gene>
    <name evidence="5" type="ORF">CRV04_03660</name>
</gene>
<dbReference type="PANTHER" id="PTHR30036:SF7">
    <property type="entry name" value="ABC TRANSPORTER PERIPLASMIC-BINDING PROTEIN YPHF"/>
    <property type="match status" value="1"/>
</dbReference>
<dbReference type="OrthoDB" id="9784024at2"/>